<dbReference type="AlphaFoldDB" id="A0A0G4ICZ6"/>
<sequence>MVEKEALAESIREKPGVIGEVELKQLTNVLQILENDDRNPLRLELLGIHLAQTEACDLYPEFYADVRLDDTGLVITDGRSMLVAAAIYVVCTNRSMCLTQPLMGVIKELCKDSVDMNTHLIVRRQVQTRQLDRGVAFMYHMVTEIRKATADDINKTKAAKRSNFQLQNIKEAQMLAFLKKKTGLNVKGAHLSVGLQTVSLGLEVCELIDREDKKIVEEIVAQKGEEMAEVNRWRLGGPTFMKAQAGTEAAKKVIQRIRNCDDTDMADICLHLVKQADSSPRRVYDIDKLLKSSPPFDKMKQALKEQAEKLEELKKQLLDEKTEKYKTELQRVQQVNEEKAALYKEELNATRRSYNESFFGNNLHVASDIDELIAIRTGMLDPPKMNLIFIDSLLDPRMQMARAYRASPSNSIKDFDDDEPGLKEEDTKVNIGTHRATKQKKLPYCKLNDFMEVAIGGEDDHRVKNSRGQVFNAFEMSRFDIVSVLECIRQQLRLPRFRGGSAFCLTSNGLSMVAGLLMLKFKDVFLLITPPSPQTPTITEWNDKGMSDLIELTGVLSGVIASGNSVFSYPKIPKPQYEQEPVDPRFEANAERERDSRPRSGRHRNSATSSVEELDSDECPEEGDVPTQEDDDGEDWDDDDGEDEDEDDEEDEDEDHDDDGDKEEDEDEDDAPGPSNGGRRGGGGKRPASGSSHAANKKPKSNGKNNSSGNGKNPRRPAGQADGSKKTNKGGGGKGIGGGKGGGRRA</sequence>
<dbReference type="VEuPathDB" id="CryptoDB:Cvel_2303"/>
<feature type="compositionally biased region" description="Gly residues" evidence="2">
    <location>
        <begin position="675"/>
        <end position="685"/>
    </location>
</feature>
<accession>A0A0G4ICZ6</accession>
<evidence type="ECO:0000256" key="1">
    <source>
        <dbReference type="SAM" id="Coils"/>
    </source>
</evidence>
<feature type="compositionally biased region" description="Gly residues" evidence="2">
    <location>
        <begin position="729"/>
        <end position="746"/>
    </location>
</feature>
<evidence type="ECO:0000313" key="3">
    <source>
        <dbReference type="EMBL" id="CEM55055.1"/>
    </source>
</evidence>
<keyword evidence="1" id="KW-0175">Coiled coil</keyword>
<feature type="compositionally biased region" description="Basic and acidic residues" evidence="2">
    <location>
        <begin position="582"/>
        <end position="598"/>
    </location>
</feature>
<feature type="region of interest" description="Disordered" evidence="2">
    <location>
        <begin position="572"/>
        <end position="746"/>
    </location>
</feature>
<dbReference type="InterPro" id="IPR016024">
    <property type="entry name" value="ARM-type_fold"/>
</dbReference>
<gene>
    <name evidence="3" type="ORF">Cvel_2303</name>
</gene>
<name>A0A0G4ICZ6_9ALVE</name>
<dbReference type="SUPFAM" id="SSF48371">
    <property type="entry name" value="ARM repeat"/>
    <property type="match status" value="1"/>
</dbReference>
<protein>
    <submittedName>
        <fullName evidence="3">Uncharacterized protein</fullName>
    </submittedName>
</protein>
<feature type="compositionally biased region" description="Acidic residues" evidence="2">
    <location>
        <begin position="612"/>
        <end position="671"/>
    </location>
</feature>
<organism evidence="3">
    <name type="scientific">Chromera velia CCMP2878</name>
    <dbReference type="NCBI Taxonomy" id="1169474"/>
    <lineage>
        <taxon>Eukaryota</taxon>
        <taxon>Sar</taxon>
        <taxon>Alveolata</taxon>
        <taxon>Colpodellida</taxon>
        <taxon>Chromeraceae</taxon>
        <taxon>Chromera</taxon>
    </lineage>
</organism>
<proteinExistence type="predicted"/>
<evidence type="ECO:0000256" key="2">
    <source>
        <dbReference type="SAM" id="MobiDB-lite"/>
    </source>
</evidence>
<reference evidence="3" key="1">
    <citation type="submission" date="2014-11" db="EMBL/GenBank/DDBJ databases">
        <authorList>
            <person name="Otto D Thomas"/>
            <person name="Naeem Raeece"/>
        </authorList>
    </citation>
    <scope>NUCLEOTIDE SEQUENCE</scope>
</reference>
<feature type="coiled-coil region" evidence="1">
    <location>
        <begin position="296"/>
        <end position="345"/>
    </location>
</feature>
<feature type="compositionally biased region" description="Low complexity" evidence="2">
    <location>
        <begin position="702"/>
        <end position="712"/>
    </location>
</feature>
<dbReference type="EMBL" id="CDMZ01005842">
    <property type="protein sequence ID" value="CEM55055.1"/>
    <property type="molecule type" value="Genomic_DNA"/>
</dbReference>